<sequence length="162" mass="18226">MMKKHLILIAASLMLFAQNSFAQSKSVEALYQKHKSNPDFFHLDLGGSFMNFAKSMNVKLDNGQAEAISNSMERLKMFKLPGDAQMASTEFKALQKGLERERFELMMEATEKKSSFLIYTKGTRRISDVVVMVKDDNGEMLVLELKGDFDSKTLAEVGGNIK</sequence>
<reference evidence="2 3" key="1">
    <citation type="submission" date="2024-09" db="EMBL/GenBank/DDBJ databases">
        <authorList>
            <person name="Sun Q."/>
            <person name="Mori K."/>
        </authorList>
    </citation>
    <scope>NUCLEOTIDE SEQUENCE [LARGE SCALE GENOMIC DNA]</scope>
    <source>
        <strain evidence="2 3">CCM 7650</strain>
    </source>
</reference>
<gene>
    <name evidence="2" type="ORF">ACFFIP_14465</name>
</gene>
<evidence type="ECO:0000313" key="2">
    <source>
        <dbReference type="EMBL" id="MFC0263894.1"/>
    </source>
</evidence>
<keyword evidence="1" id="KW-0732">Signal</keyword>
<dbReference type="InterPro" id="IPR025348">
    <property type="entry name" value="DUF4252"/>
</dbReference>
<dbReference type="EMBL" id="JBHLWI010000039">
    <property type="protein sequence ID" value="MFC0263894.1"/>
    <property type="molecule type" value="Genomic_DNA"/>
</dbReference>
<accession>A0ABV6FVL7</accession>
<organism evidence="2 3">
    <name type="scientific">Fontibacter flavus</name>
    <dbReference type="NCBI Taxonomy" id="654838"/>
    <lineage>
        <taxon>Bacteria</taxon>
        <taxon>Pseudomonadati</taxon>
        <taxon>Bacteroidota</taxon>
        <taxon>Cytophagia</taxon>
        <taxon>Cytophagales</taxon>
        <taxon>Cyclobacteriaceae</taxon>
        <taxon>Fontibacter</taxon>
    </lineage>
</organism>
<name>A0ABV6FVL7_9BACT</name>
<protein>
    <submittedName>
        <fullName evidence="2">DUF4252 domain-containing protein</fullName>
    </submittedName>
</protein>
<dbReference type="RefSeq" id="WP_382388403.1">
    <property type="nucleotide sequence ID" value="NZ_JBHLWI010000039.1"/>
</dbReference>
<evidence type="ECO:0000256" key="1">
    <source>
        <dbReference type="SAM" id="SignalP"/>
    </source>
</evidence>
<feature type="chain" id="PRO_5046123043" evidence="1">
    <location>
        <begin position="23"/>
        <end position="162"/>
    </location>
</feature>
<keyword evidence="3" id="KW-1185">Reference proteome</keyword>
<dbReference type="Pfam" id="PF14060">
    <property type="entry name" value="DUF4252"/>
    <property type="match status" value="1"/>
</dbReference>
<evidence type="ECO:0000313" key="3">
    <source>
        <dbReference type="Proteomes" id="UP001589797"/>
    </source>
</evidence>
<feature type="signal peptide" evidence="1">
    <location>
        <begin position="1"/>
        <end position="22"/>
    </location>
</feature>
<proteinExistence type="predicted"/>
<comment type="caution">
    <text evidence="2">The sequence shown here is derived from an EMBL/GenBank/DDBJ whole genome shotgun (WGS) entry which is preliminary data.</text>
</comment>
<dbReference type="Proteomes" id="UP001589797">
    <property type="component" value="Unassembled WGS sequence"/>
</dbReference>